<feature type="non-terminal residue" evidence="4">
    <location>
        <position position="1"/>
    </location>
</feature>
<dbReference type="InterPro" id="IPR050659">
    <property type="entry name" value="Peptidase_M24B"/>
</dbReference>
<dbReference type="InterPro" id="IPR036005">
    <property type="entry name" value="Creatinase/aminopeptidase-like"/>
</dbReference>
<dbReference type="AlphaFoldDB" id="X0XQG6"/>
<accession>X0XQG6</accession>
<evidence type="ECO:0000256" key="1">
    <source>
        <dbReference type="ARBA" id="ARBA00022723"/>
    </source>
</evidence>
<dbReference type="SUPFAM" id="SSF55920">
    <property type="entry name" value="Creatinase/aminopeptidase"/>
    <property type="match status" value="1"/>
</dbReference>
<dbReference type="PROSITE" id="PS00491">
    <property type="entry name" value="PROLINE_PEPTIDASE"/>
    <property type="match status" value="1"/>
</dbReference>
<name>X0XQG6_9ZZZZ</name>
<evidence type="ECO:0000256" key="2">
    <source>
        <dbReference type="ARBA" id="ARBA00022801"/>
    </source>
</evidence>
<dbReference type="GO" id="GO:0016787">
    <property type="term" value="F:hydrolase activity"/>
    <property type="evidence" value="ECO:0007669"/>
    <property type="project" value="UniProtKB-KW"/>
</dbReference>
<proteinExistence type="predicted"/>
<sequence length="238" mass="25334">DALREIKDATELKAIGRAVRAAEGAFKTLTAGGRKKFVGRTERHVAGELEYLMRLHGAERAGFETIVAAGAHSALPHYRPGDTRIRRGDIVLIDWGAVVGGYCSDLTRVVFTGKIPPQIARVYEIALRAQSAGLAAVGPGRRCESADAAARQVIVAEGYGEAIAHGLGHGIGLEVHESPRLGARARQRLQAGMVVTVEPGIYLPGAGGVRIEDDVVVTSAGCRRLSRLSRELSAMKLR</sequence>
<gene>
    <name evidence="4" type="ORF">S01H1_69297</name>
</gene>
<dbReference type="PANTHER" id="PTHR46112:SF3">
    <property type="entry name" value="AMINOPEPTIDASE YPDF"/>
    <property type="match status" value="1"/>
</dbReference>
<dbReference type="Pfam" id="PF00557">
    <property type="entry name" value="Peptidase_M24"/>
    <property type="match status" value="1"/>
</dbReference>
<reference evidence="4" key="1">
    <citation type="journal article" date="2014" name="Front. Microbiol.">
        <title>High frequency of phylogenetically diverse reductive dehalogenase-homologous genes in deep subseafloor sedimentary metagenomes.</title>
        <authorList>
            <person name="Kawai M."/>
            <person name="Futagami T."/>
            <person name="Toyoda A."/>
            <person name="Takaki Y."/>
            <person name="Nishi S."/>
            <person name="Hori S."/>
            <person name="Arai W."/>
            <person name="Tsubouchi T."/>
            <person name="Morono Y."/>
            <person name="Uchiyama I."/>
            <person name="Ito T."/>
            <person name="Fujiyama A."/>
            <person name="Inagaki F."/>
            <person name="Takami H."/>
        </authorList>
    </citation>
    <scope>NUCLEOTIDE SEQUENCE</scope>
    <source>
        <strain evidence="4">Expedition CK06-06</strain>
    </source>
</reference>
<keyword evidence="1" id="KW-0479">Metal-binding</keyword>
<dbReference type="EMBL" id="BARS01046003">
    <property type="protein sequence ID" value="GAG38903.1"/>
    <property type="molecule type" value="Genomic_DNA"/>
</dbReference>
<feature type="domain" description="Peptidase M24" evidence="3">
    <location>
        <begin position="15"/>
        <end position="218"/>
    </location>
</feature>
<keyword evidence="2" id="KW-0378">Hydrolase</keyword>
<dbReference type="InterPro" id="IPR001714">
    <property type="entry name" value="Pept_M24_MAP"/>
</dbReference>
<dbReference type="PANTHER" id="PTHR46112">
    <property type="entry name" value="AMINOPEPTIDASE"/>
    <property type="match status" value="1"/>
</dbReference>
<evidence type="ECO:0000259" key="3">
    <source>
        <dbReference type="Pfam" id="PF00557"/>
    </source>
</evidence>
<organism evidence="4">
    <name type="scientific">marine sediment metagenome</name>
    <dbReference type="NCBI Taxonomy" id="412755"/>
    <lineage>
        <taxon>unclassified sequences</taxon>
        <taxon>metagenomes</taxon>
        <taxon>ecological metagenomes</taxon>
    </lineage>
</organism>
<evidence type="ECO:0000313" key="4">
    <source>
        <dbReference type="EMBL" id="GAG38903.1"/>
    </source>
</evidence>
<dbReference type="CDD" id="cd01092">
    <property type="entry name" value="APP-like"/>
    <property type="match status" value="1"/>
</dbReference>
<dbReference type="Gene3D" id="3.90.230.10">
    <property type="entry name" value="Creatinase/methionine aminopeptidase superfamily"/>
    <property type="match status" value="1"/>
</dbReference>
<dbReference type="InterPro" id="IPR001131">
    <property type="entry name" value="Peptidase_M24B_aminopep-P_CS"/>
</dbReference>
<dbReference type="InterPro" id="IPR000994">
    <property type="entry name" value="Pept_M24"/>
</dbReference>
<dbReference type="GO" id="GO:0046872">
    <property type="term" value="F:metal ion binding"/>
    <property type="evidence" value="ECO:0007669"/>
    <property type="project" value="UniProtKB-KW"/>
</dbReference>
<comment type="caution">
    <text evidence="4">The sequence shown here is derived from an EMBL/GenBank/DDBJ whole genome shotgun (WGS) entry which is preliminary data.</text>
</comment>
<protein>
    <recommendedName>
        <fullName evidence="3">Peptidase M24 domain-containing protein</fullName>
    </recommendedName>
</protein>
<dbReference type="PRINTS" id="PR00599">
    <property type="entry name" value="MAPEPTIDASE"/>
</dbReference>